<dbReference type="SMART" id="SM00409">
    <property type="entry name" value="IG"/>
    <property type="match status" value="9"/>
</dbReference>
<evidence type="ECO:0000259" key="9">
    <source>
        <dbReference type="PROSITE" id="PS50835"/>
    </source>
</evidence>
<evidence type="ECO:0000256" key="8">
    <source>
        <dbReference type="SAM" id="SignalP"/>
    </source>
</evidence>
<evidence type="ECO:0000256" key="7">
    <source>
        <dbReference type="SAM" id="Phobius"/>
    </source>
</evidence>
<dbReference type="Pfam" id="PF13895">
    <property type="entry name" value="Ig_2"/>
    <property type="match status" value="1"/>
</dbReference>
<keyword evidence="5" id="KW-0393">Immunoglobulin domain</keyword>
<feature type="domain" description="Ig-like" evidence="9">
    <location>
        <begin position="523"/>
        <end position="619"/>
    </location>
</feature>
<keyword evidence="11" id="KW-1185">Reference proteome</keyword>
<sequence length="1307" mass="140524">MESLFLLIIIYMILVLASSQIPPGSPVINGPKVIVLNSKITLTCTSARGDPPPTVKWFKDDTEITNGVSTTTAGTAVTTSFTFIATKDYHLEVVECQAENGELQNPLSTAKTIEVHFSPESPVLTGPTTLTPGQQGIWTCVSANGYPAGVMSMPNENKNTAEFTSNSVLDQKSYDVTGTLTWSPVIVNNGDTICCDVTHTTTSTTPQTVCRKITVSQPIAINAPVNQYTPTLQTTVTLQCDVTQGTASQIIWIKDNIQLNIGTNSRFTGGTVATESLTITNVQQSDGGNYVCRGIDAVTGNIVNTDTINVNPVGTPPITSIPQPSYTQISGQQIILGCTVNSPNSPLQEVQWTFTNNQGQTDPISISNSNGKYSGSSVNSPSLTINSVASTDQGVYSCKARNSVGTSTNNPTTSLTVTGSVPVVQINPSTYTPTYGSQVVINCKIVSASPAATQVYWQRSSNNQILRIDNGDQGYQGSTTSTPSLTINFVKTANAGVYTCFATNAVGTGTSNLGTVTVTGGLLSVFVNPQNQIVKNGNQQRITCTVRGTPSAQNIAWLFTAAGSSQKTQLNTANSQKYSLGTTQDPFLTVLNFQPSDAGTYVCRATNAAGSTSSNPGFTLLDITVPTTYVEPRQYTATVGDASFQIQCLVTATPGATSWYWTFQPVGGSQQTIAQGTNDNQYIVDNSGTNPYLTVKSIALNEAGIYTCYATNSAGTSDGANNPSSRHTLTVTGGGLDITVSRSTYSAIAGDSIVTILCNINGTPPAIAWDWTKTSITGGNSEIISQGTNNARRQVVSSATKPNLNIYSITENDEGIYRCRASNGKQQYISDPITLKVQEASLRKVPGEPQTKSALEVKEGRTVMLTCSSTGGNPAPSVVWLKDGLLISTGSNSSIVGNVTTTTLTFVTTSHDNLEVYECQADNDFLQRPLVKTTYLHFSPSNKPPGQPIITGSQRYDLGDTVTLSCSSTGGNPIPTVNWLRDDNVITTGISRFSGSEVTRITLTFVAGLEDHLEVFECQAHNDYLQNPLASTTYIELYFAPRVPTLTGPSTLISGSSGKWTCSSANGYPAPTLSMRIQDRQYTNEITVLQSYDIIDKSYTVAGTLNLVPSIDKTGQDLCCDVIYLFGNNDPQSTCLQLTINDEDEDNIIIYVVIGILAMLVLFVVLLVVMIRYRIGREKGKDNSNSKYVSQQAAISNQQDTTDNSTHRDRDRDNEGLDSNRREMHVYNTSQDNVEYSHYSTIPADHVFVDPNHTHPSILKQNSTNLQQDTTYLEPEHYILLTLDNVYLEPDQTYFQPISGNSMTSTT</sequence>
<keyword evidence="8" id="KW-0732">Signal</keyword>
<dbReference type="Gene3D" id="2.60.40.10">
    <property type="entry name" value="Immunoglobulins"/>
    <property type="match status" value="11"/>
</dbReference>
<dbReference type="PANTHER" id="PTHR11640:SF164">
    <property type="entry name" value="MAM DOMAIN-CONTAINING GLYCOSYLPHOSPHATIDYLINOSITOL ANCHOR PROTEIN 1"/>
    <property type="match status" value="1"/>
</dbReference>
<feature type="domain" description="Ig-like" evidence="9">
    <location>
        <begin position="218"/>
        <end position="309"/>
    </location>
</feature>
<keyword evidence="7" id="KW-1133">Transmembrane helix</keyword>
<accession>A0A8B6G2X4</accession>
<evidence type="ECO:0000256" key="6">
    <source>
        <dbReference type="SAM" id="MobiDB-lite"/>
    </source>
</evidence>
<organism evidence="10 11">
    <name type="scientific">Mytilus galloprovincialis</name>
    <name type="common">Mediterranean mussel</name>
    <dbReference type="NCBI Taxonomy" id="29158"/>
    <lineage>
        <taxon>Eukaryota</taxon>
        <taxon>Metazoa</taxon>
        <taxon>Spiralia</taxon>
        <taxon>Lophotrochozoa</taxon>
        <taxon>Mollusca</taxon>
        <taxon>Bivalvia</taxon>
        <taxon>Autobranchia</taxon>
        <taxon>Pteriomorphia</taxon>
        <taxon>Mytilida</taxon>
        <taxon>Mytiloidea</taxon>
        <taxon>Mytilidae</taxon>
        <taxon>Mytilinae</taxon>
        <taxon>Mytilus</taxon>
    </lineage>
</organism>
<feature type="chain" id="PRO_5032673893" description="Ig-like domain-containing protein" evidence="8">
    <location>
        <begin position="20"/>
        <end position="1307"/>
    </location>
</feature>
<dbReference type="InterPro" id="IPR013098">
    <property type="entry name" value="Ig_I-set"/>
</dbReference>
<feature type="transmembrane region" description="Helical" evidence="7">
    <location>
        <begin position="1148"/>
        <end position="1171"/>
    </location>
</feature>
<evidence type="ECO:0000256" key="3">
    <source>
        <dbReference type="ARBA" id="ARBA00023157"/>
    </source>
</evidence>
<evidence type="ECO:0000256" key="1">
    <source>
        <dbReference type="ARBA" id="ARBA00004479"/>
    </source>
</evidence>
<feature type="compositionally biased region" description="Polar residues" evidence="6">
    <location>
        <begin position="1185"/>
        <end position="1204"/>
    </location>
</feature>
<dbReference type="EMBL" id="UYJE01007778">
    <property type="protein sequence ID" value="VDI57905.1"/>
    <property type="molecule type" value="Genomic_DNA"/>
</dbReference>
<dbReference type="InterPro" id="IPR003598">
    <property type="entry name" value="Ig_sub2"/>
</dbReference>
<dbReference type="InterPro" id="IPR036179">
    <property type="entry name" value="Ig-like_dom_sf"/>
</dbReference>
<feature type="domain" description="Ig-like" evidence="9">
    <location>
        <begin position="22"/>
        <end position="114"/>
    </location>
</feature>
<evidence type="ECO:0000256" key="2">
    <source>
        <dbReference type="ARBA" id="ARBA00023136"/>
    </source>
</evidence>
<feature type="domain" description="Ig-like" evidence="9">
    <location>
        <begin position="944"/>
        <end position="1036"/>
    </location>
</feature>
<dbReference type="GO" id="GO:0098609">
    <property type="term" value="P:cell-cell adhesion"/>
    <property type="evidence" value="ECO:0007669"/>
    <property type="project" value="TreeGrafter"/>
</dbReference>
<feature type="region of interest" description="Disordered" evidence="6">
    <location>
        <begin position="1180"/>
        <end position="1223"/>
    </location>
</feature>
<feature type="domain" description="Ig-like" evidence="9">
    <location>
        <begin position="316"/>
        <end position="418"/>
    </location>
</feature>
<dbReference type="PANTHER" id="PTHR11640">
    <property type="entry name" value="NEPHRIN"/>
    <property type="match status" value="1"/>
</dbReference>
<evidence type="ECO:0000256" key="4">
    <source>
        <dbReference type="ARBA" id="ARBA00023180"/>
    </source>
</evidence>
<dbReference type="PROSITE" id="PS50835">
    <property type="entry name" value="IG_LIKE"/>
    <property type="match status" value="9"/>
</dbReference>
<name>A0A8B6G2X4_MYTGA</name>
<protein>
    <recommendedName>
        <fullName evidence="9">Ig-like domain-containing protein</fullName>
    </recommendedName>
</protein>
<dbReference type="Pfam" id="PF07679">
    <property type="entry name" value="I-set"/>
    <property type="match status" value="2"/>
</dbReference>
<dbReference type="OrthoDB" id="10038880at2759"/>
<dbReference type="Proteomes" id="UP000596742">
    <property type="component" value="Unassembled WGS sequence"/>
</dbReference>
<feature type="domain" description="Ig-like" evidence="9">
    <location>
        <begin position="723"/>
        <end position="830"/>
    </location>
</feature>
<keyword evidence="3" id="KW-1015">Disulfide bond</keyword>
<gene>
    <name evidence="10" type="ORF">MGAL_10B077325</name>
</gene>
<dbReference type="Pfam" id="PF08205">
    <property type="entry name" value="C2-set_2"/>
    <property type="match status" value="3"/>
</dbReference>
<feature type="domain" description="Ig-like" evidence="9">
    <location>
        <begin position="626"/>
        <end position="713"/>
    </location>
</feature>
<keyword evidence="2 7" id="KW-0472">Membrane</keyword>
<dbReference type="InterPro" id="IPR013162">
    <property type="entry name" value="CD80_C2-set"/>
</dbReference>
<dbReference type="GO" id="GO:0005886">
    <property type="term" value="C:plasma membrane"/>
    <property type="evidence" value="ECO:0007669"/>
    <property type="project" value="TreeGrafter"/>
</dbReference>
<dbReference type="InterPro" id="IPR013783">
    <property type="entry name" value="Ig-like_fold"/>
</dbReference>
<feature type="domain" description="Ig-like" evidence="9">
    <location>
        <begin position="422"/>
        <end position="517"/>
    </location>
</feature>
<proteinExistence type="predicted"/>
<evidence type="ECO:0000313" key="11">
    <source>
        <dbReference type="Proteomes" id="UP000596742"/>
    </source>
</evidence>
<dbReference type="SUPFAM" id="SSF48726">
    <property type="entry name" value="Immunoglobulin"/>
    <property type="match status" value="10"/>
</dbReference>
<feature type="domain" description="Ig-like" evidence="9">
    <location>
        <begin position="849"/>
        <end position="923"/>
    </location>
</feature>
<dbReference type="GO" id="GO:0050839">
    <property type="term" value="F:cell adhesion molecule binding"/>
    <property type="evidence" value="ECO:0007669"/>
    <property type="project" value="TreeGrafter"/>
</dbReference>
<evidence type="ECO:0000313" key="10">
    <source>
        <dbReference type="EMBL" id="VDI57905.1"/>
    </source>
</evidence>
<keyword evidence="7" id="KW-0812">Transmembrane</keyword>
<dbReference type="InterPro" id="IPR007110">
    <property type="entry name" value="Ig-like_dom"/>
</dbReference>
<dbReference type="InterPro" id="IPR003599">
    <property type="entry name" value="Ig_sub"/>
</dbReference>
<dbReference type="CDD" id="cd00096">
    <property type="entry name" value="Ig"/>
    <property type="match status" value="4"/>
</dbReference>
<reference evidence="10" key="1">
    <citation type="submission" date="2018-11" db="EMBL/GenBank/DDBJ databases">
        <authorList>
            <person name="Alioto T."/>
            <person name="Alioto T."/>
        </authorList>
    </citation>
    <scope>NUCLEOTIDE SEQUENCE</scope>
</reference>
<feature type="signal peptide" evidence="8">
    <location>
        <begin position="1"/>
        <end position="19"/>
    </location>
</feature>
<dbReference type="InterPro" id="IPR051275">
    <property type="entry name" value="Cell_adhesion_signaling"/>
</dbReference>
<evidence type="ECO:0000256" key="5">
    <source>
        <dbReference type="ARBA" id="ARBA00023319"/>
    </source>
</evidence>
<feature type="compositionally biased region" description="Basic and acidic residues" evidence="6">
    <location>
        <begin position="1205"/>
        <end position="1223"/>
    </location>
</feature>
<comment type="subcellular location">
    <subcellularLocation>
        <location evidence="1">Membrane</location>
        <topology evidence="1">Single-pass type I membrane protein</topology>
    </subcellularLocation>
</comment>
<comment type="caution">
    <text evidence="10">The sequence shown here is derived from an EMBL/GenBank/DDBJ whole genome shotgun (WGS) entry which is preliminary data.</text>
</comment>
<keyword evidence="4" id="KW-0325">Glycoprotein</keyword>
<dbReference type="GO" id="GO:0005911">
    <property type="term" value="C:cell-cell junction"/>
    <property type="evidence" value="ECO:0007669"/>
    <property type="project" value="TreeGrafter"/>
</dbReference>
<dbReference type="SMART" id="SM00408">
    <property type="entry name" value="IGc2"/>
    <property type="match status" value="9"/>
</dbReference>
<dbReference type="Pfam" id="PF13927">
    <property type="entry name" value="Ig_3"/>
    <property type="match status" value="5"/>
</dbReference>